<evidence type="ECO:0000313" key="2">
    <source>
        <dbReference type="EMBL" id="GAV00292.1"/>
    </source>
</evidence>
<name>A0A1D1VFA2_RAMVA</name>
<gene>
    <name evidence="2" type="primary">RvY_11162-1</name>
    <name evidence="2" type="synonym">RvY_11162.1</name>
    <name evidence="2" type="ORF">RvY_11162</name>
</gene>
<comment type="caution">
    <text evidence="2">The sequence shown here is derived from an EMBL/GenBank/DDBJ whole genome shotgun (WGS) entry which is preliminary data.</text>
</comment>
<dbReference type="Proteomes" id="UP000186922">
    <property type="component" value="Unassembled WGS sequence"/>
</dbReference>
<proteinExistence type="predicted"/>
<feature type="region of interest" description="Disordered" evidence="1">
    <location>
        <begin position="1"/>
        <end position="25"/>
    </location>
</feature>
<evidence type="ECO:0000256" key="1">
    <source>
        <dbReference type="SAM" id="MobiDB-lite"/>
    </source>
</evidence>
<evidence type="ECO:0000313" key="3">
    <source>
        <dbReference type="Proteomes" id="UP000186922"/>
    </source>
</evidence>
<dbReference type="EMBL" id="BDGG01000006">
    <property type="protein sequence ID" value="GAV00292.1"/>
    <property type="molecule type" value="Genomic_DNA"/>
</dbReference>
<organism evidence="2 3">
    <name type="scientific">Ramazzottius varieornatus</name>
    <name type="common">Water bear</name>
    <name type="synonym">Tardigrade</name>
    <dbReference type="NCBI Taxonomy" id="947166"/>
    <lineage>
        <taxon>Eukaryota</taxon>
        <taxon>Metazoa</taxon>
        <taxon>Ecdysozoa</taxon>
        <taxon>Tardigrada</taxon>
        <taxon>Eutardigrada</taxon>
        <taxon>Parachela</taxon>
        <taxon>Hypsibioidea</taxon>
        <taxon>Ramazzottiidae</taxon>
        <taxon>Ramazzottius</taxon>
    </lineage>
</organism>
<reference evidence="2 3" key="1">
    <citation type="journal article" date="2016" name="Nat. Commun.">
        <title>Extremotolerant tardigrade genome and improved radiotolerance of human cultured cells by tardigrade-unique protein.</title>
        <authorList>
            <person name="Hashimoto T."/>
            <person name="Horikawa D.D."/>
            <person name="Saito Y."/>
            <person name="Kuwahara H."/>
            <person name="Kozuka-Hata H."/>
            <person name="Shin-I T."/>
            <person name="Minakuchi Y."/>
            <person name="Ohishi K."/>
            <person name="Motoyama A."/>
            <person name="Aizu T."/>
            <person name="Enomoto A."/>
            <person name="Kondo K."/>
            <person name="Tanaka S."/>
            <person name="Hara Y."/>
            <person name="Koshikawa S."/>
            <person name="Sagara H."/>
            <person name="Miura T."/>
            <person name="Yokobori S."/>
            <person name="Miyagawa K."/>
            <person name="Suzuki Y."/>
            <person name="Kubo T."/>
            <person name="Oyama M."/>
            <person name="Kohara Y."/>
            <person name="Fujiyama A."/>
            <person name="Arakawa K."/>
            <person name="Katayama T."/>
            <person name="Toyoda A."/>
            <person name="Kunieda T."/>
        </authorList>
    </citation>
    <scope>NUCLEOTIDE SEQUENCE [LARGE SCALE GENOMIC DNA]</scope>
    <source>
        <strain evidence="2 3">YOKOZUNA-1</strain>
    </source>
</reference>
<protein>
    <submittedName>
        <fullName evidence="2">Uncharacterized protein</fullName>
    </submittedName>
</protein>
<sequence>MTSLQCNGDAAGISESLRESQTRKGVEIYREGRTSGGEYPEIKSAIDVRVIGKKLLGCRKE</sequence>
<keyword evidence="3" id="KW-1185">Reference proteome</keyword>
<accession>A0A1D1VFA2</accession>
<dbReference type="AlphaFoldDB" id="A0A1D1VFA2"/>
<feature type="compositionally biased region" description="Basic and acidic residues" evidence="1">
    <location>
        <begin position="16"/>
        <end position="25"/>
    </location>
</feature>